<feature type="domain" description="SSD" evidence="7">
    <location>
        <begin position="201"/>
        <end position="326"/>
    </location>
</feature>
<reference evidence="8 9" key="1">
    <citation type="submission" date="2018-10" db="EMBL/GenBank/DDBJ databases">
        <title>Cohnella sp. M2MS4P-1, whole genome shotgun sequence.</title>
        <authorList>
            <person name="Tuo L."/>
        </authorList>
    </citation>
    <scope>NUCLEOTIDE SEQUENCE [LARGE SCALE GENOMIC DNA]</scope>
    <source>
        <strain evidence="8 9">M2MS4P-1</strain>
    </source>
</reference>
<dbReference type="InterPro" id="IPR000731">
    <property type="entry name" value="SSD"/>
</dbReference>
<dbReference type="Proteomes" id="UP000282076">
    <property type="component" value="Unassembled WGS sequence"/>
</dbReference>
<comment type="subcellular location">
    <subcellularLocation>
        <location evidence="1">Cell membrane</location>
        <topology evidence="1">Multi-pass membrane protein</topology>
    </subcellularLocation>
</comment>
<dbReference type="EMBL" id="RBZM01000001">
    <property type="protein sequence ID" value="RKP58204.1"/>
    <property type="molecule type" value="Genomic_DNA"/>
</dbReference>
<dbReference type="PROSITE" id="PS50156">
    <property type="entry name" value="SSD"/>
    <property type="match status" value="1"/>
</dbReference>
<feature type="transmembrane region" description="Helical" evidence="6">
    <location>
        <begin position="572"/>
        <end position="596"/>
    </location>
</feature>
<dbReference type="InterPro" id="IPR004869">
    <property type="entry name" value="MMPL_dom"/>
</dbReference>
<dbReference type="Pfam" id="PF03176">
    <property type="entry name" value="MMPL"/>
    <property type="match status" value="2"/>
</dbReference>
<dbReference type="PANTHER" id="PTHR33406:SF13">
    <property type="entry name" value="MEMBRANE PROTEIN YDFJ"/>
    <property type="match status" value="1"/>
</dbReference>
<dbReference type="SUPFAM" id="SSF82866">
    <property type="entry name" value="Multidrug efflux transporter AcrB transmembrane domain"/>
    <property type="match status" value="2"/>
</dbReference>
<dbReference type="AlphaFoldDB" id="A0A494Y7C0"/>
<evidence type="ECO:0000256" key="2">
    <source>
        <dbReference type="ARBA" id="ARBA00022475"/>
    </source>
</evidence>
<feature type="transmembrane region" description="Helical" evidence="6">
    <location>
        <begin position="623"/>
        <end position="643"/>
    </location>
</feature>
<evidence type="ECO:0000256" key="3">
    <source>
        <dbReference type="ARBA" id="ARBA00022692"/>
    </source>
</evidence>
<evidence type="ECO:0000259" key="7">
    <source>
        <dbReference type="PROSITE" id="PS50156"/>
    </source>
</evidence>
<evidence type="ECO:0000256" key="6">
    <source>
        <dbReference type="SAM" id="Phobius"/>
    </source>
</evidence>
<evidence type="ECO:0000313" key="9">
    <source>
        <dbReference type="Proteomes" id="UP000282076"/>
    </source>
</evidence>
<evidence type="ECO:0000313" key="8">
    <source>
        <dbReference type="EMBL" id="RKP58204.1"/>
    </source>
</evidence>
<name>A0A494Y7C0_9BACL</name>
<feature type="transmembrane region" description="Helical" evidence="6">
    <location>
        <begin position="649"/>
        <end position="668"/>
    </location>
</feature>
<dbReference type="InterPro" id="IPR050545">
    <property type="entry name" value="Mycobact_MmpL"/>
</dbReference>
<feature type="transmembrane region" description="Helical" evidence="6">
    <location>
        <begin position="275"/>
        <end position="295"/>
    </location>
</feature>
<sequence>MIYRKMTSFAIRYSSLVLGFWIVLTVFFASLAVQLPNALGDHGLVTEGQYAQVQEIMSREFHLPEEPVIVLFENQTGKSKRAFHSFISRTLEHIQRIRGVNVASSPLERQGMEKGKVAYALLSVLPGSAHDKSRAIDRIREEISGDHSFSVTLTGKPVIQEDVNRSSKHDLKEAERIGVPVAFILLVFTLGGLLPAVIPIIAGAMTVIIAMGIMYGIGVYGGMTLSVFVYNVIPMVGMAVCIDFALLMVSRFREERVHLSVNEALLRTMATSGRAVVVSVGCVILALISTFYIRMPIFNSVTLGTLVVLAVSLLINLTLVPALLYTLRRRIYSNRPPRNIRRRSPWLSFISTVMKRPLASAAMAIVVLSVCLFPIHTMQVSVPGPESLPKNTESRMTAEALLERLQPPYVSQVSIIVKDKNGEGGAGLQSRRTVTLISREIGQDPRVIKLDTIKSSVKGGLYFITVWLHGNETSKEVMQWVRDRTNQFAESNVLIGGEPKYHQEIHDEIFSRMKYVLLFVILSNLIVLSVAFRSILIPLKAITMNLVSIGASFGILTWIFQEGRFGLEPTDIAIMIPVFIFGLTFGISMDYGIFLLSRIQECYRDTEDNDHAIREGLTVSGKIITSAAAIMIAVTAPFALADIAGVKQLGIGIATALFLDATIVRMLLVPSLMKLFGKWNWWMPFAKNKG</sequence>
<dbReference type="GO" id="GO:0005886">
    <property type="term" value="C:plasma membrane"/>
    <property type="evidence" value="ECO:0007669"/>
    <property type="project" value="UniProtKB-SubCell"/>
</dbReference>
<evidence type="ECO:0000256" key="5">
    <source>
        <dbReference type="ARBA" id="ARBA00023136"/>
    </source>
</evidence>
<feature type="transmembrane region" description="Helical" evidence="6">
    <location>
        <begin position="346"/>
        <end position="375"/>
    </location>
</feature>
<proteinExistence type="predicted"/>
<protein>
    <submittedName>
        <fullName evidence="8">MMPL family transporter</fullName>
    </submittedName>
</protein>
<feature type="transmembrane region" description="Helical" evidence="6">
    <location>
        <begin position="515"/>
        <end position="535"/>
    </location>
</feature>
<feature type="transmembrane region" description="Helical" evidence="6">
    <location>
        <begin position="201"/>
        <end position="221"/>
    </location>
</feature>
<dbReference type="PANTHER" id="PTHR33406">
    <property type="entry name" value="MEMBRANE PROTEIN MJ1562-RELATED"/>
    <property type="match status" value="1"/>
</dbReference>
<feature type="transmembrane region" description="Helical" evidence="6">
    <location>
        <begin position="227"/>
        <end position="249"/>
    </location>
</feature>
<keyword evidence="3 6" id="KW-0812">Transmembrane</keyword>
<organism evidence="8 9">
    <name type="scientific">Cohnella endophytica</name>
    <dbReference type="NCBI Taxonomy" id="2419778"/>
    <lineage>
        <taxon>Bacteria</taxon>
        <taxon>Bacillati</taxon>
        <taxon>Bacillota</taxon>
        <taxon>Bacilli</taxon>
        <taxon>Bacillales</taxon>
        <taxon>Paenibacillaceae</taxon>
        <taxon>Cohnella</taxon>
    </lineage>
</organism>
<dbReference type="OrthoDB" id="7051771at2"/>
<feature type="transmembrane region" description="Helical" evidence="6">
    <location>
        <begin position="542"/>
        <end position="560"/>
    </location>
</feature>
<dbReference type="RefSeq" id="WP_120974082.1">
    <property type="nucleotide sequence ID" value="NZ_RBZM01000001.1"/>
</dbReference>
<gene>
    <name evidence="8" type="ORF">D7Z26_01515</name>
</gene>
<comment type="caution">
    <text evidence="8">The sequence shown here is derived from an EMBL/GenBank/DDBJ whole genome shotgun (WGS) entry which is preliminary data.</text>
</comment>
<keyword evidence="4 6" id="KW-1133">Transmembrane helix</keyword>
<feature type="transmembrane region" description="Helical" evidence="6">
    <location>
        <begin position="301"/>
        <end position="325"/>
    </location>
</feature>
<evidence type="ECO:0000256" key="1">
    <source>
        <dbReference type="ARBA" id="ARBA00004651"/>
    </source>
</evidence>
<dbReference type="Gene3D" id="1.20.1640.10">
    <property type="entry name" value="Multidrug efflux transporter AcrB transmembrane domain"/>
    <property type="match status" value="2"/>
</dbReference>
<keyword evidence="2" id="KW-1003">Cell membrane</keyword>
<accession>A0A494Y7C0</accession>
<evidence type="ECO:0000256" key="4">
    <source>
        <dbReference type="ARBA" id="ARBA00022989"/>
    </source>
</evidence>
<keyword evidence="9" id="KW-1185">Reference proteome</keyword>
<keyword evidence="5 6" id="KW-0472">Membrane</keyword>
<feature type="transmembrane region" description="Helical" evidence="6">
    <location>
        <begin position="177"/>
        <end position="194"/>
    </location>
</feature>